<dbReference type="Proteomes" id="UP000681162">
    <property type="component" value="Unassembled WGS sequence"/>
</dbReference>
<feature type="transmembrane region" description="Helical" evidence="2">
    <location>
        <begin position="258"/>
        <end position="280"/>
    </location>
</feature>
<keyword evidence="3" id="KW-0732">Signal</keyword>
<evidence type="ECO:0000313" key="5">
    <source>
        <dbReference type="Proteomes" id="UP000681162"/>
    </source>
</evidence>
<feature type="region of interest" description="Disordered" evidence="1">
    <location>
        <begin position="294"/>
        <end position="347"/>
    </location>
</feature>
<comment type="caution">
    <text evidence="4">The sequence shown here is derived from an EMBL/GenBank/DDBJ whole genome shotgun (WGS) entry which is preliminary data.</text>
</comment>
<dbReference type="InterPro" id="IPR018682">
    <property type="entry name" value="DUF2167_membr"/>
</dbReference>
<dbReference type="Pfam" id="PF09935">
    <property type="entry name" value="DUF2167"/>
    <property type="match status" value="1"/>
</dbReference>
<feature type="compositionally biased region" description="Basic and acidic residues" evidence="1">
    <location>
        <begin position="325"/>
        <end position="335"/>
    </location>
</feature>
<sequence length="347" mass="38923">MISSTKKHKLPRLLLSCVILLSLFAMPFAAAAEAVEPELNWIEGSGQKVRLSNIAELTLPENYFFLDEDNTIAFIEGFQDLPSYREIGYVEPAYEDTMWSVYFEYDETGHIEDEEKSDIDAKALLKSYKDGQEAANEELPEYNHLFVDGWFQEPAYDDSLRSLTWALLLHDIDGEPLINYNVRVLTRVGYISAILVSDPENLAADRSMFESEILPNLTVTSGNTYADFDPSKDKKSSLGLTGLILGGAGAAVAKKTGLIALITLIIKKFWFLIFAPFLWFGKLFKKKNKDTGPVQDNLPADHSGSSPDMAPNVQNYQQPSAEQPDQNRFRSKFEAENDPNNKPPTSM</sequence>
<evidence type="ECO:0000256" key="2">
    <source>
        <dbReference type="SAM" id="Phobius"/>
    </source>
</evidence>
<dbReference type="AlphaFoldDB" id="A0A919XVE4"/>
<keyword evidence="2" id="KW-0472">Membrane</keyword>
<accession>A0A919XVE4</accession>
<evidence type="ECO:0008006" key="6">
    <source>
        <dbReference type="Google" id="ProtNLM"/>
    </source>
</evidence>
<name>A0A919XVE4_9BACL</name>
<feature type="chain" id="PRO_5036880822" description="Membrane-anchored protein" evidence="3">
    <location>
        <begin position="32"/>
        <end position="347"/>
    </location>
</feature>
<keyword evidence="5" id="KW-1185">Reference proteome</keyword>
<dbReference type="EMBL" id="BORR01000011">
    <property type="protein sequence ID" value="GIO38348.1"/>
    <property type="molecule type" value="Genomic_DNA"/>
</dbReference>
<dbReference type="RefSeq" id="WP_212940452.1">
    <property type="nucleotide sequence ID" value="NZ_BORR01000011.1"/>
</dbReference>
<organism evidence="4 5">
    <name type="scientific">Paenibacillus antibioticophila</name>
    <dbReference type="NCBI Taxonomy" id="1274374"/>
    <lineage>
        <taxon>Bacteria</taxon>
        <taxon>Bacillati</taxon>
        <taxon>Bacillota</taxon>
        <taxon>Bacilli</taxon>
        <taxon>Bacillales</taxon>
        <taxon>Paenibacillaceae</taxon>
        <taxon>Paenibacillus</taxon>
    </lineage>
</organism>
<keyword evidence="2" id="KW-0812">Transmembrane</keyword>
<feature type="compositionally biased region" description="Polar residues" evidence="1">
    <location>
        <begin position="312"/>
        <end position="324"/>
    </location>
</feature>
<reference evidence="4 5" key="1">
    <citation type="submission" date="2021-03" db="EMBL/GenBank/DDBJ databases">
        <title>Antimicrobial resistance genes in bacteria isolated from Japanese honey, and their potential for conferring macrolide and lincosamide resistance in the American foulbrood pathogen Paenibacillus larvae.</title>
        <authorList>
            <person name="Okamoto M."/>
            <person name="Kumagai M."/>
            <person name="Kanamori H."/>
            <person name="Takamatsu D."/>
        </authorList>
    </citation>
    <scope>NUCLEOTIDE SEQUENCE [LARGE SCALE GENOMIC DNA]</scope>
    <source>
        <strain evidence="4 5">J41TS12</strain>
    </source>
</reference>
<evidence type="ECO:0000256" key="1">
    <source>
        <dbReference type="SAM" id="MobiDB-lite"/>
    </source>
</evidence>
<keyword evidence="2" id="KW-1133">Transmembrane helix</keyword>
<protein>
    <recommendedName>
        <fullName evidence="6">Membrane-anchored protein</fullName>
    </recommendedName>
</protein>
<evidence type="ECO:0000313" key="4">
    <source>
        <dbReference type="EMBL" id="GIO38348.1"/>
    </source>
</evidence>
<feature type="signal peptide" evidence="3">
    <location>
        <begin position="1"/>
        <end position="31"/>
    </location>
</feature>
<proteinExistence type="predicted"/>
<gene>
    <name evidence="4" type="ORF">J41TS12_32090</name>
</gene>
<evidence type="ECO:0000256" key="3">
    <source>
        <dbReference type="SAM" id="SignalP"/>
    </source>
</evidence>
<feature type="compositionally biased region" description="Polar residues" evidence="1">
    <location>
        <begin position="338"/>
        <end position="347"/>
    </location>
</feature>